<evidence type="ECO:0000313" key="2">
    <source>
        <dbReference type="EMBL" id="TRD15465.1"/>
    </source>
</evidence>
<dbReference type="AlphaFoldDB" id="A0A547PMY0"/>
<evidence type="ECO:0000256" key="1">
    <source>
        <dbReference type="SAM" id="MobiDB-lite"/>
    </source>
</evidence>
<sequence length="196" mass="22555">MDRPDPEVAQDDLWRRQGKGYDGQPGWAIVTDDAEERRTFRDAQRKADEDAGRKKQVKHFIEPQLERVQRYPTSARPSLPHPAFRELDPDHVQRDFESRYFQRLTADEITATIRQMLDRWETRIVEALPRLKPLETIWLSLTGGHGEAAQQLEDALKDHPDLKAPLHNTIDEYEAKQSPPKPKPTPSSPGFSGPSM</sequence>
<feature type="region of interest" description="Disordered" evidence="1">
    <location>
        <begin position="155"/>
        <end position="196"/>
    </location>
</feature>
<protein>
    <submittedName>
        <fullName evidence="2">Uncharacterized protein</fullName>
    </submittedName>
</protein>
<feature type="compositionally biased region" description="Basic and acidic residues" evidence="1">
    <location>
        <begin position="155"/>
        <end position="175"/>
    </location>
</feature>
<proteinExistence type="predicted"/>
<reference evidence="2 3" key="1">
    <citation type="submission" date="2019-06" db="EMBL/GenBank/DDBJ databases">
        <title>Paenimaribius caenipelagi gen. nov., sp. nov., isolated from a tidal flat.</title>
        <authorList>
            <person name="Yoon J.-H."/>
        </authorList>
    </citation>
    <scope>NUCLEOTIDE SEQUENCE [LARGE SCALE GENOMIC DNA]</scope>
    <source>
        <strain evidence="2 3">JBTF-M29</strain>
    </source>
</reference>
<evidence type="ECO:0000313" key="3">
    <source>
        <dbReference type="Proteomes" id="UP000318590"/>
    </source>
</evidence>
<organism evidence="2 3">
    <name type="scientific">Palleronia caenipelagi</name>
    <dbReference type="NCBI Taxonomy" id="2489174"/>
    <lineage>
        <taxon>Bacteria</taxon>
        <taxon>Pseudomonadati</taxon>
        <taxon>Pseudomonadota</taxon>
        <taxon>Alphaproteobacteria</taxon>
        <taxon>Rhodobacterales</taxon>
        <taxon>Roseobacteraceae</taxon>
        <taxon>Palleronia</taxon>
    </lineage>
</organism>
<accession>A0A547PMY0</accession>
<gene>
    <name evidence="2" type="ORF">FEV53_16240</name>
</gene>
<dbReference type="RefSeq" id="WP_142835833.1">
    <property type="nucleotide sequence ID" value="NZ_VFSV01000042.1"/>
</dbReference>
<dbReference type="Proteomes" id="UP000318590">
    <property type="component" value="Unassembled WGS sequence"/>
</dbReference>
<comment type="caution">
    <text evidence="2">The sequence shown here is derived from an EMBL/GenBank/DDBJ whole genome shotgun (WGS) entry which is preliminary data.</text>
</comment>
<keyword evidence="3" id="KW-1185">Reference proteome</keyword>
<dbReference type="EMBL" id="VFSV01000042">
    <property type="protein sequence ID" value="TRD15465.1"/>
    <property type="molecule type" value="Genomic_DNA"/>
</dbReference>
<feature type="compositionally biased region" description="Basic and acidic residues" evidence="1">
    <location>
        <begin position="35"/>
        <end position="56"/>
    </location>
</feature>
<feature type="region of interest" description="Disordered" evidence="1">
    <location>
        <begin position="1"/>
        <end position="56"/>
    </location>
</feature>
<name>A0A547PMY0_9RHOB</name>